<sequence length="519" mass="60836">MTTRILWADDEIDQLKPHIIFLENKGFEVTPVTNGGDAVSLIKERPFDIIFLDEQMPGMDGLATLNKIKRIQAGLPVVMITKSEEESIMEDAIGGKISDYLIKPVNPNQILLTVKRILERNRIRNEKFAQSYLRSFNKLSDRIREDADWSEWIKIYRQLTRWDIDLQSGEESLRQVLADQYREANKMFGRFIERNYQSWLRQSTPERPALSTDIVNEYVLPHLKNDQHTLFLVIDCMRYDQWLLFEEMLSDDYSIDTDFYYSILPTATPYSRNAIFSGLFPLEIEDIYPDLWHQGEDERSLNQFEEELLMKQLSRKGIDKTVKYEKVLNQEDGRKVMDNIHNYLQVPLSTFVYNFVDTLVHSRSDSDVLKEIAPDVPAFRGLTQTWFQHSSLLEIFRALADKEVTIVVTSDHGAVRALRDTKVYGDKDTSTSLRYKYGRNLTVNEDTTLLVKDPAEFQLPSPRHSNNYILAKEDYYFVYPTNYHRYQNRYRDTFLHGGASMEEMILPIATMRPKTMFDQ</sequence>
<evidence type="ECO:0000313" key="4">
    <source>
        <dbReference type="EMBL" id="MCW9714452.1"/>
    </source>
</evidence>
<evidence type="ECO:0000256" key="2">
    <source>
        <dbReference type="PROSITE-ProRule" id="PRU00169"/>
    </source>
</evidence>
<dbReference type="EMBL" id="JAJNDC010000005">
    <property type="protein sequence ID" value="MCW9714452.1"/>
    <property type="molecule type" value="Genomic_DNA"/>
</dbReference>
<dbReference type="Pfam" id="PF08665">
    <property type="entry name" value="PglZ"/>
    <property type="match status" value="1"/>
</dbReference>
<keyword evidence="1 2" id="KW-0597">Phosphoprotein</keyword>
<dbReference type="Gene3D" id="3.40.720.10">
    <property type="entry name" value="Alkaline Phosphatase, subunit A"/>
    <property type="match status" value="1"/>
</dbReference>
<dbReference type="PANTHER" id="PTHR44591:SF3">
    <property type="entry name" value="RESPONSE REGULATORY DOMAIN-CONTAINING PROTEIN"/>
    <property type="match status" value="1"/>
</dbReference>
<proteinExistence type="predicted"/>
<dbReference type="Gene3D" id="3.40.50.2300">
    <property type="match status" value="1"/>
</dbReference>
<dbReference type="InterPro" id="IPR050595">
    <property type="entry name" value="Bact_response_regulator"/>
</dbReference>
<dbReference type="SUPFAM" id="SSF52172">
    <property type="entry name" value="CheY-like"/>
    <property type="match status" value="1"/>
</dbReference>
<accession>A0ABT3Q2V7</accession>
<reference evidence="4 5" key="1">
    <citation type="submission" date="2021-11" db="EMBL/GenBank/DDBJ databases">
        <title>Aliifidinibius sp. nov., a new bacterium isolated from saline soil.</title>
        <authorList>
            <person name="Galisteo C."/>
            <person name="De La Haba R."/>
            <person name="Sanchez-Porro C."/>
            <person name="Ventosa A."/>
        </authorList>
    </citation>
    <scope>NUCLEOTIDE SEQUENCE [LARGE SCALE GENOMIC DNA]</scope>
    <source>
        <strain evidence="4 5">KACC 190600</strain>
    </source>
</reference>
<evidence type="ECO:0000313" key="5">
    <source>
        <dbReference type="Proteomes" id="UP001207337"/>
    </source>
</evidence>
<protein>
    <submittedName>
        <fullName evidence="4">Response regulator</fullName>
    </submittedName>
</protein>
<organism evidence="4 5">
    <name type="scientific">Fodinibius salicampi</name>
    <dbReference type="NCBI Taxonomy" id="1920655"/>
    <lineage>
        <taxon>Bacteria</taxon>
        <taxon>Pseudomonadati</taxon>
        <taxon>Balneolota</taxon>
        <taxon>Balneolia</taxon>
        <taxon>Balneolales</taxon>
        <taxon>Balneolaceae</taxon>
        <taxon>Fodinibius</taxon>
    </lineage>
</organism>
<dbReference type="PROSITE" id="PS50110">
    <property type="entry name" value="RESPONSE_REGULATORY"/>
    <property type="match status" value="1"/>
</dbReference>
<dbReference type="Proteomes" id="UP001207337">
    <property type="component" value="Unassembled WGS sequence"/>
</dbReference>
<dbReference type="InterPro" id="IPR017850">
    <property type="entry name" value="Alkaline_phosphatase_core_sf"/>
</dbReference>
<evidence type="ECO:0000259" key="3">
    <source>
        <dbReference type="PROSITE" id="PS50110"/>
    </source>
</evidence>
<gene>
    <name evidence="4" type="ORF">LQ318_16215</name>
</gene>
<keyword evidence="5" id="KW-1185">Reference proteome</keyword>
<name>A0ABT3Q2V7_9BACT</name>
<evidence type="ECO:0000256" key="1">
    <source>
        <dbReference type="ARBA" id="ARBA00022553"/>
    </source>
</evidence>
<dbReference type="RefSeq" id="WP_265791746.1">
    <property type="nucleotide sequence ID" value="NZ_BAABRS010000005.1"/>
</dbReference>
<dbReference type="InterPro" id="IPR001789">
    <property type="entry name" value="Sig_transdc_resp-reg_receiver"/>
</dbReference>
<dbReference type="SUPFAM" id="SSF53649">
    <property type="entry name" value="Alkaline phosphatase-like"/>
    <property type="match status" value="1"/>
</dbReference>
<feature type="modified residue" description="4-aspartylphosphate" evidence="2">
    <location>
        <position position="53"/>
    </location>
</feature>
<dbReference type="PANTHER" id="PTHR44591">
    <property type="entry name" value="STRESS RESPONSE REGULATOR PROTEIN 1"/>
    <property type="match status" value="1"/>
</dbReference>
<dbReference type="SMART" id="SM00448">
    <property type="entry name" value="REC"/>
    <property type="match status" value="1"/>
</dbReference>
<dbReference type="Pfam" id="PF00072">
    <property type="entry name" value="Response_reg"/>
    <property type="match status" value="1"/>
</dbReference>
<feature type="domain" description="Response regulatory" evidence="3">
    <location>
        <begin position="4"/>
        <end position="118"/>
    </location>
</feature>
<dbReference type="InterPro" id="IPR011006">
    <property type="entry name" value="CheY-like_superfamily"/>
</dbReference>
<comment type="caution">
    <text evidence="4">The sequence shown here is derived from an EMBL/GenBank/DDBJ whole genome shotgun (WGS) entry which is preliminary data.</text>
</comment>
<dbReference type="CDD" id="cd00156">
    <property type="entry name" value="REC"/>
    <property type="match status" value="1"/>
</dbReference>